<comment type="similarity">
    <text evidence="3 19">Belongs to the pyruvate kinase family.</text>
</comment>
<proteinExistence type="inferred from homology"/>
<dbReference type="Gene3D" id="3.40.50.2000">
    <property type="entry name" value="Glycogen Phosphorylase B"/>
    <property type="match status" value="1"/>
</dbReference>
<dbReference type="InterPro" id="IPR017853">
    <property type="entry name" value="GH"/>
</dbReference>
<dbReference type="AlphaFoldDB" id="A0AA38GLK2"/>
<evidence type="ECO:0000313" key="23">
    <source>
        <dbReference type="Proteomes" id="UP000824469"/>
    </source>
</evidence>
<dbReference type="SUPFAM" id="SSF51445">
    <property type="entry name" value="(Trans)glycosidases"/>
    <property type="match status" value="1"/>
</dbReference>
<evidence type="ECO:0000256" key="1">
    <source>
        <dbReference type="ARBA" id="ARBA00001958"/>
    </source>
</evidence>
<dbReference type="EMBL" id="JAHRHJ020000002">
    <property type="protein sequence ID" value="KAH9325231.1"/>
    <property type="molecule type" value="Genomic_DNA"/>
</dbReference>
<comment type="pathway">
    <text evidence="2 19">Carbohydrate degradation; glycolysis; pyruvate from D-glyceraldehyde 3-phosphate: step 5/5.</text>
</comment>
<evidence type="ECO:0000256" key="3">
    <source>
        <dbReference type="ARBA" id="ARBA00008663"/>
    </source>
</evidence>
<dbReference type="Pfam" id="PF00224">
    <property type="entry name" value="PK"/>
    <property type="match status" value="1"/>
</dbReference>
<dbReference type="GO" id="GO:0000287">
    <property type="term" value="F:magnesium ion binding"/>
    <property type="evidence" value="ECO:0007669"/>
    <property type="project" value="InterPro"/>
</dbReference>
<evidence type="ECO:0000256" key="17">
    <source>
        <dbReference type="ARBA" id="ARBA00023317"/>
    </source>
</evidence>
<evidence type="ECO:0000256" key="18">
    <source>
        <dbReference type="ARBA" id="ARBA00048152"/>
    </source>
</evidence>
<evidence type="ECO:0000256" key="6">
    <source>
        <dbReference type="ARBA" id="ARBA00022679"/>
    </source>
</evidence>
<evidence type="ECO:0000259" key="21">
    <source>
        <dbReference type="SMART" id="SM00768"/>
    </source>
</evidence>
<dbReference type="GO" id="GO:0005524">
    <property type="term" value="F:ATP binding"/>
    <property type="evidence" value="ECO:0007669"/>
    <property type="project" value="UniProtKB-KW"/>
</dbReference>
<dbReference type="Gene3D" id="3.20.20.80">
    <property type="entry name" value="Glycosidases"/>
    <property type="match status" value="1"/>
</dbReference>
<keyword evidence="16" id="KW-0326">Glycosidase</keyword>
<dbReference type="GO" id="GO:0004743">
    <property type="term" value="F:pyruvate kinase activity"/>
    <property type="evidence" value="ECO:0007669"/>
    <property type="project" value="UniProtKB-EC"/>
</dbReference>
<dbReference type="Pfam" id="PF00332">
    <property type="entry name" value="Glyco_hydro_17"/>
    <property type="match status" value="1"/>
</dbReference>
<keyword evidence="12" id="KW-0067">ATP-binding</keyword>
<dbReference type="InterPro" id="IPR040442">
    <property type="entry name" value="Pyrv_kinase-like_dom_sf"/>
</dbReference>
<protein>
    <recommendedName>
        <fullName evidence="5 19">Pyruvate kinase</fullName>
        <ecNumber evidence="5 19">2.7.1.40</ecNumber>
    </recommendedName>
</protein>
<dbReference type="PANTHER" id="PTHR32227">
    <property type="entry name" value="GLUCAN ENDO-1,3-BETA-GLUCOSIDASE BG1-RELATED-RELATED"/>
    <property type="match status" value="1"/>
</dbReference>
<dbReference type="InterPro" id="IPR015813">
    <property type="entry name" value="Pyrv/PenolPyrv_kinase-like_dom"/>
</dbReference>
<comment type="cofactor">
    <cofactor evidence="1">
        <name>K(+)</name>
        <dbReference type="ChEBI" id="CHEBI:29103"/>
    </cofactor>
</comment>
<feature type="non-terminal residue" evidence="22">
    <location>
        <position position="473"/>
    </location>
</feature>
<evidence type="ECO:0000256" key="5">
    <source>
        <dbReference type="ARBA" id="ARBA00012142"/>
    </source>
</evidence>
<dbReference type="GO" id="GO:0016301">
    <property type="term" value="F:kinase activity"/>
    <property type="evidence" value="ECO:0007669"/>
    <property type="project" value="UniProtKB-KW"/>
</dbReference>
<evidence type="ECO:0000256" key="12">
    <source>
        <dbReference type="ARBA" id="ARBA00022840"/>
    </source>
</evidence>
<evidence type="ECO:0000256" key="20">
    <source>
        <dbReference type="RuleBase" id="RU004335"/>
    </source>
</evidence>
<evidence type="ECO:0000313" key="22">
    <source>
        <dbReference type="EMBL" id="KAH9325231.1"/>
    </source>
</evidence>
<keyword evidence="8" id="KW-0732">Signal</keyword>
<dbReference type="Proteomes" id="UP000824469">
    <property type="component" value="Unassembled WGS sequence"/>
</dbReference>
<keyword evidence="17" id="KW-0670">Pyruvate</keyword>
<dbReference type="SMART" id="SM00768">
    <property type="entry name" value="X8"/>
    <property type="match status" value="1"/>
</dbReference>
<dbReference type="InterPro" id="IPR044965">
    <property type="entry name" value="Glyco_hydro_17_plant"/>
</dbReference>
<dbReference type="Gene3D" id="3.20.20.60">
    <property type="entry name" value="Phosphoenolpyruvate-binding domains"/>
    <property type="match status" value="1"/>
</dbReference>
<evidence type="ECO:0000256" key="2">
    <source>
        <dbReference type="ARBA" id="ARBA00004997"/>
    </source>
</evidence>
<sequence>AYVTGDVFVTPSESKTLGFVVLEAISSGVPILASSLGGIPNILSVEQEGKTCFIFTPGDIYDFLCKAKLMLNSTEPRLNSGKARRSEVEKHDWRAATKKSVKYQHYKSESSLSLSREMMQLCLSTPSPIWGPYDEKIYNTNLHASASFSFFPDRTSFSQFENLHSSQQHYSYGEEVTGSSKNTTVELHAESWKPPYVTKIDTLFFALEVLKFRSIGLMITETRWSSNGGPKELATTPDNATTYNGNLVRHMINNTGTPSRLGQEIDTYIFSIFNKNIKLFIESERNRGLFYPDENKVYNVDITTGFPYLSIGGTLTSFNGATWCISSSSANETDIQKALDWACGSGNVDFSPIQLGQPCSLPDSLSSNASYAFNSYDQKNGHSSMACNFGGTRNITTNNPTTDVVNTILDGTDGVMLSGESAAREYPELAVKIMSHICIEAKSSLEYGSIFQELIRSTPLPMSPLESLALNLR</sequence>
<comment type="caution">
    <text evidence="22">The sequence shown here is derived from an EMBL/GenBank/DDBJ whole genome shotgun (WGS) entry which is preliminary data.</text>
</comment>
<comment type="similarity">
    <text evidence="4 20">Belongs to the glycosyl hydrolase 17 family.</text>
</comment>
<keyword evidence="11" id="KW-0378">Hydrolase</keyword>
<reference evidence="22 23" key="1">
    <citation type="journal article" date="2021" name="Nat. Plants">
        <title>The Taxus genome provides insights into paclitaxel biosynthesis.</title>
        <authorList>
            <person name="Xiong X."/>
            <person name="Gou J."/>
            <person name="Liao Q."/>
            <person name="Li Y."/>
            <person name="Zhou Q."/>
            <person name="Bi G."/>
            <person name="Li C."/>
            <person name="Du R."/>
            <person name="Wang X."/>
            <person name="Sun T."/>
            <person name="Guo L."/>
            <person name="Liang H."/>
            <person name="Lu P."/>
            <person name="Wu Y."/>
            <person name="Zhang Z."/>
            <person name="Ro D.K."/>
            <person name="Shang Y."/>
            <person name="Huang S."/>
            <person name="Yan J."/>
        </authorList>
    </citation>
    <scope>NUCLEOTIDE SEQUENCE [LARGE SCALE GENOMIC DNA]</scope>
    <source>
        <strain evidence="22">Ta-2019</strain>
    </source>
</reference>
<dbReference type="InterPro" id="IPR036918">
    <property type="entry name" value="Pyrv_Knase_C_sf"/>
</dbReference>
<keyword evidence="7" id="KW-0479">Metal-binding</keyword>
<keyword evidence="14 19" id="KW-0324">Glycolysis</keyword>
<dbReference type="SUPFAM" id="SSF51621">
    <property type="entry name" value="Phosphoenolpyruvate/pyruvate domain"/>
    <property type="match status" value="1"/>
</dbReference>
<dbReference type="GO" id="GO:0004553">
    <property type="term" value="F:hydrolase activity, hydrolyzing O-glycosyl compounds"/>
    <property type="evidence" value="ECO:0007669"/>
    <property type="project" value="InterPro"/>
</dbReference>
<dbReference type="GO" id="GO:0030955">
    <property type="term" value="F:potassium ion binding"/>
    <property type="evidence" value="ECO:0007669"/>
    <property type="project" value="InterPro"/>
</dbReference>
<evidence type="ECO:0000256" key="9">
    <source>
        <dbReference type="ARBA" id="ARBA00022741"/>
    </source>
</evidence>
<dbReference type="Gene3D" id="3.40.1380.20">
    <property type="entry name" value="Pyruvate kinase, C-terminal domain"/>
    <property type="match status" value="1"/>
</dbReference>
<dbReference type="InterPro" id="IPR015793">
    <property type="entry name" value="Pyrv_Knase_brl"/>
</dbReference>
<keyword evidence="15" id="KW-1015">Disulfide bond</keyword>
<dbReference type="InterPro" id="IPR000490">
    <property type="entry name" value="Glyco_hydro_17"/>
</dbReference>
<accession>A0AA38GLK2</accession>
<keyword evidence="13 19" id="KW-0460">Magnesium</keyword>
<evidence type="ECO:0000256" key="4">
    <source>
        <dbReference type="ARBA" id="ARBA00008773"/>
    </source>
</evidence>
<dbReference type="EC" id="2.7.1.40" evidence="5 19"/>
<dbReference type="Pfam" id="PF07983">
    <property type="entry name" value="X8"/>
    <property type="match status" value="1"/>
</dbReference>
<evidence type="ECO:0000256" key="8">
    <source>
        <dbReference type="ARBA" id="ARBA00022729"/>
    </source>
</evidence>
<evidence type="ECO:0000256" key="16">
    <source>
        <dbReference type="ARBA" id="ARBA00023295"/>
    </source>
</evidence>
<keyword evidence="10 19" id="KW-0418">Kinase</keyword>
<keyword evidence="23" id="KW-1185">Reference proteome</keyword>
<dbReference type="InterPro" id="IPR012946">
    <property type="entry name" value="X8"/>
</dbReference>
<organism evidence="22 23">
    <name type="scientific">Taxus chinensis</name>
    <name type="common">Chinese yew</name>
    <name type="synonym">Taxus wallichiana var. chinensis</name>
    <dbReference type="NCBI Taxonomy" id="29808"/>
    <lineage>
        <taxon>Eukaryota</taxon>
        <taxon>Viridiplantae</taxon>
        <taxon>Streptophyta</taxon>
        <taxon>Embryophyta</taxon>
        <taxon>Tracheophyta</taxon>
        <taxon>Spermatophyta</taxon>
        <taxon>Pinopsida</taxon>
        <taxon>Pinidae</taxon>
        <taxon>Conifers II</taxon>
        <taxon>Cupressales</taxon>
        <taxon>Taxaceae</taxon>
        <taxon>Taxus</taxon>
    </lineage>
</organism>
<evidence type="ECO:0000256" key="10">
    <source>
        <dbReference type="ARBA" id="ARBA00022777"/>
    </source>
</evidence>
<keyword evidence="9" id="KW-0547">Nucleotide-binding</keyword>
<keyword evidence="6 19" id="KW-0808">Transferase</keyword>
<feature type="domain" description="X8" evidence="21">
    <location>
        <begin position="322"/>
        <end position="406"/>
    </location>
</feature>
<name>A0AA38GLK2_TAXCH</name>
<dbReference type="InterPro" id="IPR001697">
    <property type="entry name" value="Pyr_Knase"/>
</dbReference>
<gene>
    <name evidence="22" type="ORF">KI387_005409</name>
</gene>
<evidence type="ECO:0000256" key="13">
    <source>
        <dbReference type="ARBA" id="ARBA00022842"/>
    </source>
</evidence>
<feature type="non-terminal residue" evidence="22">
    <location>
        <position position="1"/>
    </location>
</feature>
<evidence type="ECO:0000256" key="15">
    <source>
        <dbReference type="ARBA" id="ARBA00023157"/>
    </source>
</evidence>
<comment type="catalytic activity">
    <reaction evidence="18 19">
        <text>pyruvate + ATP = phosphoenolpyruvate + ADP + H(+)</text>
        <dbReference type="Rhea" id="RHEA:18157"/>
        <dbReference type="ChEBI" id="CHEBI:15361"/>
        <dbReference type="ChEBI" id="CHEBI:15378"/>
        <dbReference type="ChEBI" id="CHEBI:30616"/>
        <dbReference type="ChEBI" id="CHEBI:58702"/>
        <dbReference type="ChEBI" id="CHEBI:456216"/>
        <dbReference type="EC" id="2.7.1.40"/>
    </reaction>
</comment>
<dbReference type="Pfam" id="PF13692">
    <property type="entry name" value="Glyco_trans_1_4"/>
    <property type="match status" value="1"/>
</dbReference>
<evidence type="ECO:0000256" key="14">
    <source>
        <dbReference type="ARBA" id="ARBA00023152"/>
    </source>
</evidence>
<evidence type="ECO:0000256" key="11">
    <source>
        <dbReference type="ARBA" id="ARBA00022801"/>
    </source>
</evidence>
<dbReference type="PRINTS" id="PR01050">
    <property type="entry name" value="PYRUVTKNASE"/>
</dbReference>
<evidence type="ECO:0000256" key="19">
    <source>
        <dbReference type="RuleBase" id="RU000504"/>
    </source>
</evidence>
<evidence type="ECO:0000256" key="7">
    <source>
        <dbReference type="ARBA" id="ARBA00022723"/>
    </source>
</evidence>
<dbReference type="SUPFAM" id="SSF53756">
    <property type="entry name" value="UDP-Glycosyltransferase/glycogen phosphorylase"/>
    <property type="match status" value="1"/>
</dbReference>